<feature type="chain" id="PRO_5046552058" description="Secreted protein" evidence="1">
    <location>
        <begin position="32"/>
        <end position="172"/>
    </location>
</feature>
<reference evidence="2" key="1">
    <citation type="submission" date="2024-01" db="EMBL/GenBank/DDBJ databases">
        <title>First draft genome sequence data of TA4-1, the type strain of Gram-positive actinobacterium Streptomyces chiangmaiensis.</title>
        <authorList>
            <person name="Yasawong M."/>
            <person name="Nantapong N."/>
        </authorList>
    </citation>
    <scope>NUCLEOTIDE SEQUENCE</scope>
    <source>
        <strain evidence="2">TA4-1</strain>
    </source>
</reference>
<dbReference type="Proteomes" id="UP001333996">
    <property type="component" value="Unassembled WGS sequence"/>
</dbReference>
<evidence type="ECO:0000313" key="3">
    <source>
        <dbReference type="Proteomes" id="UP001333996"/>
    </source>
</evidence>
<evidence type="ECO:0000313" key="2">
    <source>
        <dbReference type="EMBL" id="MED7828785.1"/>
    </source>
</evidence>
<name>A0ABU7FXB2_9ACTN</name>
<accession>A0ABU7FXB2</accession>
<sequence length="172" mass="18600">MNARNRVTVLAAGLTAATALIISTIAPSASAAASHQQHTMSTTGVYGIGQYTQSGTGYTLQAYVHDTVADGYCAEVWLDFTTDPHEHHGPLMTYACGKNVDGWGATRHANSPNHRIKSFRMAVCRAHKPWARYPSQNQISRPVGCKEWNNSNAAGWAVLAWKANDAKITSVD</sequence>
<protein>
    <recommendedName>
        <fullName evidence="4">Secreted protein</fullName>
    </recommendedName>
</protein>
<dbReference type="EMBL" id="JAYWVC010000498">
    <property type="protein sequence ID" value="MED7828785.1"/>
    <property type="molecule type" value="Genomic_DNA"/>
</dbReference>
<keyword evidence="1" id="KW-0732">Signal</keyword>
<dbReference type="RefSeq" id="WP_329513098.1">
    <property type="nucleotide sequence ID" value="NZ_BAAAYZ010000198.1"/>
</dbReference>
<organism evidence="2 3">
    <name type="scientific">Streptomyces chiangmaiensis</name>
    <dbReference type="NCBI Taxonomy" id="766497"/>
    <lineage>
        <taxon>Bacteria</taxon>
        <taxon>Bacillati</taxon>
        <taxon>Actinomycetota</taxon>
        <taxon>Actinomycetes</taxon>
        <taxon>Kitasatosporales</taxon>
        <taxon>Streptomycetaceae</taxon>
        <taxon>Streptomyces</taxon>
    </lineage>
</organism>
<keyword evidence="3" id="KW-1185">Reference proteome</keyword>
<feature type="signal peptide" evidence="1">
    <location>
        <begin position="1"/>
        <end position="31"/>
    </location>
</feature>
<evidence type="ECO:0000256" key="1">
    <source>
        <dbReference type="SAM" id="SignalP"/>
    </source>
</evidence>
<evidence type="ECO:0008006" key="4">
    <source>
        <dbReference type="Google" id="ProtNLM"/>
    </source>
</evidence>
<proteinExistence type="predicted"/>
<gene>
    <name evidence="2" type="ORF">VXC91_44915</name>
</gene>
<comment type="caution">
    <text evidence="2">The sequence shown here is derived from an EMBL/GenBank/DDBJ whole genome shotgun (WGS) entry which is preliminary data.</text>
</comment>